<dbReference type="GO" id="GO:0009432">
    <property type="term" value="P:SOS response"/>
    <property type="evidence" value="ECO:0007669"/>
    <property type="project" value="InterPro"/>
</dbReference>
<accession>A0A4U1BPV4</accession>
<gene>
    <name evidence="1" type="ORF">FCL42_08585</name>
</gene>
<proteinExistence type="predicted"/>
<dbReference type="AlphaFoldDB" id="A0A4U1BPV4"/>
<dbReference type="InterPro" id="IPR027417">
    <property type="entry name" value="P-loop_NTPase"/>
</dbReference>
<dbReference type="Proteomes" id="UP000305675">
    <property type="component" value="Unassembled WGS sequence"/>
</dbReference>
<reference evidence="1 2" key="1">
    <citation type="submission" date="2019-04" db="EMBL/GenBank/DDBJ databases">
        <authorList>
            <person name="Hwang J.C."/>
        </authorList>
    </citation>
    <scope>NUCLEOTIDE SEQUENCE [LARGE SCALE GENOMIC DNA]</scope>
    <source>
        <strain evidence="1 2">IMCC35002</strain>
    </source>
</reference>
<dbReference type="SUPFAM" id="SSF52540">
    <property type="entry name" value="P-loop containing nucleoside triphosphate hydrolases"/>
    <property type="match status" value="1"/>
</dbReference>
<evidence type="ECO:0000313" key="1">
    <source>
        <dbReference type="EMBL" id="TKB56258.1"/>
    </source>
</evidence>
<organism evidence="1 2">
    <name type="scientific">Ferrimonas aestuarii</name>
    <dbReference type="NCBI Taxonomy" id="2569539"/>
    <lineage>
        <taxon>Bacteria</taxon>
        <taxon>Pseudomonadati</taxon>
        <taxon>Pseudomonadota</taxon>
        <taxon>Gammaproteobacteria</taxon>
        <taxon>Alteromonadales</taxon>
        <taxon>Ferrimonadaceae</taxon>
        <taxon>Ferrimonas</taxon>
    </lineage>
</organism>
<dbReference type="Pfam" id="PF03846">
    <property type="entry name" value="SulA"/>
    <property type="match status" value="1"/>
</dbReference>
<dbReference type="EMBL" id="SWCJ01000004">
    <property type="protein sequence ID" value="TKB56258.1"/>
    <property type="molecule type" value="Genomic_DNA"/>
</dbReference>
<keyword evidence="2" id="KW-1185">Reference proteome</keyword>
<dbReference type="InterPro" id="IPR004596">
    <property type="entry name" value="Cell_div_suppressor_SulA"/>
</dbReference>
<evidence type="ECO:0000313" key="2">
    <source>
        <dbReference type="Proteomes" id="UP000305675"/>
    </source>
</evidence>
<dbReference type="RefSeq" id="WP_136862988.1">
    <property type="nucleotide sequence ID" value="NZ_SWCJ01000004.1"/>
</dbReference>
<dbReference type="GO" id="GO:0051782">
    <property type="term" value="P:negative regulation of cell division"/>
    <property type="evidence" value="ECO:0007669"/>
    <property type="project" value="InterPro"/>
</dbReference>
<name>A0A4U1BPV4_9GAMM</name>
<dbReference type="Gene3D" id="3.40.50.300">
    <property type="entry name" value="P-loop containing nucleotide triphosphate hydrolases"/>
    <property type="match status" value="1"/>
</dbReference>
<protein>
    <submittedName>
        <fullName evidence="1">Cell division protein</fullName>
    </submittedName>
</protein>
<dbReference type="GO" id="GO:0051301">
    <property type="term" value="P:cell division"/>
    <property type="evidence" value="ECO:0007669"/>
    <property type="project" value="UniProtKB-KW"/>
</dbReference>
<comment type="caution">
    <text evidence="1">The sequence shown here is derived from an EMBL/GenBank/DDBJ whole genome shotgun (WGS) entry which is preliminary data.</text>
</comment>
<sequence length="155" mass="17659">MKVQHGAQFRHPGLWQGNWQSESKLTRFDSSLSTLKSLASSLAELSQQQRWLVLVNPPRSGWKAILEEAGVAMDRLLIVRCQDELEGQWAVEQALAGRTASAVLAWLPKLEERDWRRLNLASKKAQCRGYLFQQPKPSQSLTHAIIPAHRSNWIH</sequence>
<keyword evidence="1" id="KW-0131">Cell cycle</keyword>
<dbReference type="OrthoDB" id="9811176at2"/>
<keyword evidence="1" id="KW-0132">Cell division</keyword>